<dbReference type="NCBIfam" id="TIGR03164">
    <property type="entry name" value="UHCUDC"/>
    <property type="match status" value="1"/>
</dbReference>
<organism evidence="7 8">
    <name type="scientific">Pseudomonas syringae pv. spinaceae</name>
    <dbReference type="NCBI Taxonomy" id="264459"/>
    <lineage>
        <taxon>Bacteria</taxon>
        <taxon>Pseudomonadati</taxon>
        <taxon>Pseudomonadota</taxon>
        <taxon>Gammaproteobacteria</taxon>
        <taxon>Pseudomonadales</taxon>
        <taxon>Pseudomonadaceae</taxon>
        <taxon>Pseudomonas</taxon>
        <taxon>Pseudomonas syringae</taxon>
    </lineage>
</organism>
<evidence type="ECO:0000256" key="1">
    <source>
        <dbReference type="ARBA" id="ARBA00001163"/>
    </source>
</evidence>
<keyword evidence="4" id="KW-0659">Purine metabolism</keyword>
<dbReference type="PATRIC" id="fig|264459.3.peg.3187"/>
<dbReference type="Proteomes" id="UP000050384">
    <property type="component" value="Unassembled WGS sequence"/>
</dbReference>
<dbReference type="EC" id="4.1.1.97" evidence="3"/>
<dbReference type="InterPro" id="IPR017580">
    <property type="entry name" value="OHCU_decarboxylase-1"/>
</dbReference>
<evidence type="ECO:0000256" key="4">
    <source>
        <dbReference type="ARBA" id="ARBA00022631"/>
    </source>
</evidence>
<dbReference type="GO" id="GO:0019628">
    <property type="term" value="P:urate catabolic process"/>
    <property type="evidence" value="ECO:0007669"/>
    <property type="project" value="UniProtKB-UniPathway"/>
</dbReference>
<dbReference type="UniPathway" id="UPA00394">
    <property type="reaction ID" value="UER00652"/>
</dbReference>
<evidence type="ECO:0000256" key="6">
    <source>
        <dbReference type="ARBA" id="ARBA00023239"/>
    </source>
</evidence>
<comment type="catalytic activity">
    <reaction evidence="1">
        <text>5-hydroxy-2-oxo-4-ureido-2,5-dihydro-1H-imidazole-5-carboxylate + H(+) = (S)-allantoin + CO2</text>
        <dbReference type="Rhea" id="RHEA:26301"/>
        <dbReference type="ChEBI" id="CHEBI:15378"/>
        <dbReference type="ChEBI" id="CHEBI:15678"/>
        <dbReference type="ChEBI" id="CHEBI:16526"/>
        <dbReference type="ChEBI" id="CHEBI:58639"/>
        <dbReference type="EC" id="4.1.1.97"/>
    </reaction>
</comment>
<evidence type="ECO:0000313" key="7">
    <source>
        <dbReference type="EMBL" id="KPY56104.1"/>
    </source>
</evidence>
<dbReference type="GO" id="GO:0051997">
    <property type="term" value="F:2-oxo-4-hydroxy-4-carboxy-5-ureidoimidazoline decarboxylase activity"/>
    <property type="evidence" value="ECO:0007669"/>
    <property type="project" value="UniProtKB-EC"/>
</dbReference>
<sequence length="111" mass="11743">MSELQNPKPSSLSRDAFIAAYADIYEHSPWVAEQAFDQGAGPELDQLDTLHARLSDILLNATHAQQLALINAHPDLAGKAAVKGELTQASTDEQAGAGIHARLTNSSALPS</sequence>
<dbReference type="PANTHER" id="PTHR43466:SF1">
    <property type="entry name" value="2-OXO-4-HYDROXY-4-CARBOXY-5-UREIDOIMIDAZOLINE DECARBOXYLASE-RELATED"/>
    <property type="match status" value="1"/>
</dbReference>
<dbReference type="Pfam" id="PF09349">
    <property type="entry name" value="OHCU_decarbox"/>
    <property type="match status" value="1"/>
</dbReference>
<reference evidence="7 8" key="1">
    <citation type="submission" date="2015-09" db="EMBL/GenBank/DDBJ databases">
        <title>Genome announcement of multiple Pseudomonas syringae strains.</title>
        <authorList>
            <person name="Thakur S."/>
            <person name="Wang P.W."/>
            <person name="Gong Y."/>
            <person name="Weir B.S."/>
            <person name="Guttman D.S."/>
        </authorList>
    </citation>
    <scope>NUCLEOTIDE SEQUENCE [LARGE SCALE GENOMIC DNA]</scope>
    <source>
        <strain evidence="7 8">ICMP16929</strain>
    </source>
</reference>
<evidence type="ECO:0000256" key="2">
    <source>
        <dbReference type="ARBA" id="ARBA00004754"/>
    </source>
</evidence>
<evidence type="ECO:0000313" key="8">
    <source>
        <dbReference type="Proteomes" id="UP000050384"/>
    </source>
</evidence>
<name>A0A0N8SSY7_PSESX</name>
<dbReference type="AlphaFoldDB" id="A0A0N8SSY7"/>
<dbReference type="EMBL" id="LJRI01001620">
    <property type="protein sequence ID" value="KPY56104.1"/>
    <property type="molecule type" value="Genomic_DNA"/>
</dbReference>
<accession>A0A0N8SSY7</accession>
<dbReference type="GO" id="GO:0000255">
    <property type="term" value="P:allantoin metabolic process"/>
    <property type="evidence" value="ECO:0007669"/>
    <property type="project" value="InterPro"/>
</dbReference>
<comment type="pathway">
    <text evidence="2">Purine metabolism; urate degradation; (S)-allantoin from urate: step 3/3.</text>
</comment>
<dbReference type="GO" id="GO:0006144">
    <property type="term" value="P:purine nucleobase metabolic process"/>
    <property type="evidence" value="ECO:0007669"/>
    <property type="project" value="UniProtKB-KW"/>
</dbReference>
<comment type="caution">
    <text evidence="7">The sequence shown here is derived from an EMBL/GenBank/DDBJ whole genome shotgun (WGS) entry which is preliminary data.</text>
</comment>
<dbReference type="Gene3D" id="1.10.3330.10">
    <property type="entry name" value="Oxo-4-hydroxy-4-carboxy-5-ureidoimidazoline decarboxylase"/>
    <property type="match status" value="1"/>
</dbReference>
<dbReference type="PANTHER" id="PTHR43466">
    <property type="entry name" value="2-OXO-4-HYDROXY-4-CARBOXY-5-UREIDOIMIDAZOLINE DECARBOXYLASE-RELATED"/>
    <property type="match status" value="1"/>
</dbReference>
<evidence type="ECO:0000256" key="5">
    <source>
        <dbReference type="ARBA" id="ARBA00022793"/>
    </source>
</evidence>
<dbReference type="SUPFAM" id="SSF158694">
    <property type="entry name" value="UraD-Like"/>
    <property type="match status" value="1"/>
</dbReference>
<keyword evidence="5" id="KW-0210">Decarboxylase</keyword>
<gene>
    <name evidence="7" type="ORF">ALO94_01817</name>
</gene>
<protein>
    <recommendedName>
        <fullName evidence="3">2-oxo-4-hydroxy-4-carboxy-5-ureidoimidazoline decarboxylase</fullName>
        <ecNumber evidence="3">4.1.1.97</ecNumber>
    </recommendedName>
</protein>
<evidence type="ECO:0000256" key="3">
    <source>
        <dbReference type="ARBA" id="ARBA00012257"/>
    </source>
</evidence>
<keyword evidence="6" id="KW-0456">Lyase</keyword>
<dbReference type="InterPro" id="IPR036778">
    <property type="entry name" value="OHCU_decarboxylase_sf"/>
</dbReference>
<dbReference type="InterPro" id="IPR018020">
    <property type="entry name" value="OHCU_decarboxylase"/>
</dbReference>
<proteinExistence type="predicted"/>